<dbReference type="InterPro" id="IPR008928">
    <property type="entry name" value="6-hairpin_glycosidase_sf"/>
</dbReference>
<reference evidence="8" key="1">
    <citation type="submission" date="2020-10" db="EMBL/GenBank/DDBJ databases">
        <authorList>
            <person name="Gilroy R."/>
        </authorList>
    </citation>
    <scope>NUCLEOTIDE SEQUENCE</scope>
    <source>
        <strain evidence="8">ChiBcec7-5410</strain>
    </source>
</reference>
<dbReference type="Gene3D" id="1.50.10.10">
    <property type="match status" value="1"/>
</dbReference>
<dbReference type="Gene3D" id="2.60.420.10">
    <property type="entry name" value="Maltose phosphorylase, domain 3"/>
    <property type="match status" value="1"/>
</dbReference>
<gene>
    <name evidence="8" type="ORF">IAC43_07515</name>
</gene>
<feature type="domain" description="Alpha-L-rhamnosidase C-terminal" evidence="7">
    <location>
        <begin position="793"/>
        <end position="866"/>
    </location>
</feature>
<sequence length="874" mass="98315">MQISKMRVNHIENPLGFATDLLTLSWVVSSTGKKQTGARVEIAADPDFKQILSDSGMREDISGIAYNPDIALSPRTRYYWRVTAAADNGDSCVSDTAWFETGKRDEAWNASWIAAPFDKEISPLMKTVFSGKDVVSARIYICGLGSYELYMNGEKVSGDLLAPGHHSYDFWLQTFAYDLTSYIKEENALGVMLSAAWYKGRFGFDGGFSNIYGDQMRMIAEIHLKYADGSEKVIPTDDNWLCKPSAVVKSSIYYGEDFDARLYDPDWAMPGNTEGWVKACTVENDLGALHDRYSPPVLVHETFKPVKVIDTPRGEKVLDFGQNMTGWVEIDLSAMEAGTKVILSYSEIMQDGCFYRDNLRTAECQYTYISDGKPAHVRPHGTYYGFRFVKVEGVDPEKAVFTGCAIHSDIERTGWIETDDARINRLVLNALWGQKGNFLDVPTDCPQRDERMGWTGDAQIFAGTACFNMYTPAFYAKYMEDLMLEQKPLEGGIPFVIPVIKPKVRSDADGSPNMFAMNHSSTAWGDVACVLPWTLYSYYGDKEMLRRHYPAMKGWVEYIRRQDENNGGHRLWQTGFHFADWLALDNYKDPDSPVGATDAYYIASAYYSYSASLAAKAAKVLGLEADAQEYEKLSDEVRNAMIKEYFSPNGRCTINTQTARVVALYFGIVPEEMQTRQMDDLKELLRIPLDHRAMMAGEKEPYPPKVALTTGFVGTPYLCPTLSKFGDLMDAYSLLLKTDYPSWLYEVSMGATTVWERWNSVLPDGHISGTGMNSLNHYAYGSIVEWMYRYMCGLNETAPGFKAVRFQPCPDPENRLGKAQMVYDSAAGEYRCGWEKTDSGYVYNLTVPFDCEAEVVLPGGTRQTVGAGSYRFEE</sequence>
<name>A0A9D1H7F6_9FIRM</name>
<proteinExistence type="predicted"/>
<dbReference type="InterPro" id="IPR008902">
    <property type="entry name" value="Rhamnosid_concanavalin"/>
</dbReference>
<dbReference type="AlphaFoldDB" id="A0A9D1H7F6"/>
<dbReference type="InterPro" id="IPR035396">
    <property type="entry name" value="Bac_rhamnosid6H"/>
</dbReference>
<dbReference type="Pfam" id="PF25788">
    <property type="entry name" value="Ig_Rha78A_N"/>
    <property type="match status" value="1"/>
</dbReference>
<evidence type="ECO:0000256" key="1">
    <source>
        <dbReference type="ARBA" id="ARBA00001445"/>
    </source>
</evidence>
<dbReference type="InterPro" id="IPR013737">
    <property type="entry name" value="Bac_rhamnosid_N"/>
</dbReference>
<evidence type="ECO:0000256" key="3">
    <source>
        <dbReference type="ARBA" id="ARBA00022801"/>
    </source>
</evidence>
<dbReference type="Pfam" id="PF17389">
    <property type="entry name" value="Bac_rhamnosid6H"/>
    <property type="match status" value="1"/>
</dbReference>
<dbReference type="Pfam" id="PF08531">
    <property type="entry name" value="Bac_rhamnosid_N"/>
    <property type="match status" value="1"/>
</dbReference>
<evidence type="ECO:0000256" key="2">
    <source>
        <dbReference type="ARBA" id="ARBA00012652"/>
    </source>
</evidence>
<dbReference type="SUPFAM" id="SSF48208">
    <property type="entry name" value="Six-hairpin glycosidases"/>
    <property type="match status" value="1"/>
</dbReference>
<dbReference type="InterPro" id="IPR012341">
    <property type="entry name" value="6hp_glycosidase-like_sf"/>
</dbReference>
<feature type="domain" description="Alpha-L-rhamnosidase concanavalin-like" evidence="4">
    <location>
        <begin position="311"/>
        <end position="407"/>
    </location>
</feature>
<evidence type="ECO:0000313" key="8">
    <source>
        <dbReference type="EMBL" id="HIT95018.1"/>
    </source>
</evidence>
<evidence type="ECO:0000259" key="4">
    <source>
        <dbReference type="Pfam" id="PF05592"/>
    </source>
</evidence>
<dbReference type="Gene3D" id="2.60.120.260">
    <property type="entry name" value="Galactose-binding domain-like"/>
    <property type="match status" value="2"/>
</dbReference>
<dbReference type="EC" id="3.2.1.40" evidence="2"/>
<evidence type="ECO:0000313" key="9">
    <source>
        <dbReference type="Proteomes" id="UP000824160"/>
    </source>
</evidence>
<protein>
    <recommendedName>
        <fullName evidence="2">alpha-L-rhamnosidase</fullName>
        <ecNumber evidence="2">3.2.1.40</ecNumber>
    </recommendedName>
</protein>
<comment type="caution">
    <text evidence="8">The sequence shown here is derived from an EMBL/GenBank/DDBJ whole genome shotgun (WGS) entry which is preliminary data.</text>
</comment>
<feature type="domain" description="Alpha-L-rhamnosidase six-hairpin glycosidase" evidence="6">
    <location>
        <begin position="411"/>
        <end position="791"/>
    </location>
</feature>
<dbReference type="Gene3D" id="2.60.40.10">
    <property type="entry name" value="Immunoglobulins"/>
    <property type="match status" value="1"/>
</dbReference>
<reference evidence="8" key="2">
    <citation type="journal article" date="2021" name="PeerJ">
        <title>Extensive microbial diversity within the chicken gut microbiome revealed by metagenomics and culture.</title>
        <authorList>
            <person name="Gilroy R."/>
            <person name="Ravi A."/>
            <person name="Getino M."/>
            <person name="Pursley I."/>
            <person name="Horton D.L."/>
            <person name="Alikhan N.F."/>
            <person name="Baker D."/>
            <person name="Gharbi K."/>
            <person name="Hall N."/>
            <person name="Watson M."/>
            <person name="Adriaenssens E.M."/>
            <person name="Foster-Nyarko E."/>
            <person name="Jarju S."/>
            <person name="Secka A."/>
            <person name="Antonio M."/>
            <person name="Oren A."/>
            <person name="Chaudhuri R.R."/>
            <person name="La Ragione R."/>
            <person name="Hildebrand F."/>
            <person name="Pallen M.J."/>
        </authorList>
    </citation>
    <scope>NUCLEOTIDE SEQUENCE</scope>
    <source>
        <strain evidence="8">ChiBcec7-5410</strain>
    </source>
</reference>
<accession>A0A9D1H7F6</accession>
<dbReference type="GO" id="GO:0030596">
    <property type="term" value="F:alpha-L-rhamnosidase activity"/>
    <property type="evidence" value="ECO:0007669"/>
    <property type="project" value="UniProtKB-EC"/>
</dbReference>
<evidence type="ECO:0000259" key="6">
    <source>
        <dbReference type="Pfam" id="PF17389"/>
    </source>
</evidence>
<keyword evidence="3 8" id="KW-0378">Hydrolase</keyword>
<organism evidence="8 9">
    <name type="scientific">Candidatus Faecivivens stercoripullorum</name>
    <dbReference type="NCBI Taxonomy" id="2840805"/>
    <lineage>
        <taxon>Bacteria</taxon>
        <taxon>Bacillati</taxon>
        <taxon>Bacillota</taxon>
        <taxon>Clostridia</taxon>
        <taxon>Eubacteriales</taxon>
        <taxon>Oscillospiraceae</taxon>
        <taxon>Oscillospiraceae incertae sedis</taxon>
        <taxon>Candidatus Faecivivens</taxon>
    </lineage>
</organism>
<feature type="domain" description="Bacterial alpha-L-rhamnosidase N-terminal" evidence="5">
    <location>
        <begin position="132"/>
        <end position="301"/>
    </location>
</feature>
<dbReference type="PANTHER" id="PTHR33307">
    <property type="entry name" value="ALPHA-RHAMNOSIDASE (EUROFUNG)"/>
    <property type="match status" value="1"/>
</dbReference>
<dbReference type="InterPro" id="IPR035398">
    <property type="entry name" value="Bac_rhamnosid_C"/>
</dbReference>
<dbReference type="InterPro" id="IPR016007">
    <property type="entry name" value="Alpha_rhamnosid"/>
</dbReference>
<comment type="catalytic activity">
    <reaction evidence="1">
        <text>Hydrolysis of terminal non-reducing alpha-L-rhamnose residues in alpha-L-rhamnosides.</text>
        <dbReference type="EC" id="3.2.1.40"/>
    </reaction>
</comment>
<evidence type="ECO:0000259" key="5">
    <source>
        <dbReference type="Pfam" id="PF08531"/>
    </source>
</evidence>
<dbReference type="GO" id="GO:0005975">
    <property type="term" value="P:carbohydrate metabolic process"/>
    <property type="evidence" value="ECO:0007669"/>
    <property type="project" value="InterPro"/>
</dbReference>
<dbReference type="Pfam" id="PF17390">
    <property type="entry name" value="Bac_rhamnosid_C"/>
    <property type="match status" value="1"/>
</dbReference>
<evidence type="ECO:0000259" key="7">
    <source>
        <dbReference type="Pfam" id="PF17390"/>
    </source>
</evidence>
<dbReference type="PIRSF" id="PIRSF010631">
    <property type="entry name" value="A-rhamnsds"/>
    <property type="match status" value="1"/>
</dbReference>
<dbReference type="EMBL" id="DVLW01000205">
    <property type="protein sequence ID" value="HIT95018.1"/>
    <property type="molecule type" value="Genomic_DNA"/>
</dbReference>
<dbReference type="PANTHER" id="PTHR33307:SF6">
    <property type="entry name" value="ALPHA-RHAMNOSIDASE (EUROFUNG)-RELATED"/>
    <property type="match status" value="1"/>
</dbReference>
<dbReference type="InterPro" id="IPR013783">
    <property type="entry name" value="Ig-like_fold"/>
</dbReference>
<dbReference type="Pfam" id="PF05592">
    <property type="entry name" value="Bac_rhamnosid"/>
    <property type="match status" value="1"/>
</dbReference>
<dbReference type="Proteomes" id="UP000824160">
    <property type="component" value="Unassembled WGS sequence"/>
</dbReference>